<evidence type="ECO:0000256" key="5">
    <source>
        <dbReference type="ARBA" id="ARBA00022840"/>
    </source>
</evidence>
<comment type="subcellular location">
    <subcellularLocation>
        <location evidence="1">Membrane</location>
        <topology evidence="1">Multi-pass membrane protein</topology>
    </subcellularLocation>
</comment>
<dbReference type="PANTHER" id="PTHR45630">
    <property type="entry name" value="CATION-TRANSPORTING ATPASE-RELATED"/>
    <property type="match status" value="1"/>
</dbReference>
<dbReference type="OrthoDB" id="48943at2759"/>
<dbReference type="GO" id="GO:0140358">
    <property type="term" value="F:P-type transmembrane transporter activity"/>
    <property type="evidence" value="ECO:0007669"/>
    <property type="project" value="InterPro"/>
</dbReference>
<evidence type="ECO:0000256" key="1">
    <source>
        <dbReference type="ARBA" id="ARBA00004141"/>
    </source>
</evidence>
<dbReference type="GO" id="GO:0016020">
    <property type="term" value="C:membrane"/>
    <property type="evidence" value="ECO:0007669"/>
    <property type="project" value="UniProtKB-SubCell"/>
</dbReference>
<keyword evidence="3" id="KW-0479">Metal-binding</keyword>
<keyword evidence="4" id="KW-0547">Nucleotide-binding</keyword>
<dbReference type="GO" id="GO:0019829">
    <property type="term" value="F:ATPase-coupled monoatomic cation transmembrane transporter activity"/>
    <property type="evidence" value="ECO:0007669"/>
    <property type="project" value="TreeGrafter"/>
</dbReference>
<keyword evidence="2" id="KW-0597">Phosphoprotein</keyword>
<name>A0A5J4TT17_9EUKA</name>
<dbReference type="SUPFAM" id="SSF56784">
    <property type="entry name" value="HAD-like"/>
    <property type="match status" value="1"/>
</dbReference>
<dbReference type="GO" id="GO:0005524">
    <property type="term" value="F:ATP binding"/>
    <property type="evidence" value="ECO:0007669"/>
    <property type="project" value="UniProtKB-KW"/>
</dbReference>
<comment type="caution">
    <text evidence="8">The sequence shown here is derived from an EMBL/GenBank/DDBJ whole genome shotgun (WGS) entry which is preliminary data.</text>
</comment>
<feature type="non-terminal residue" evidence="8">
    <location>
        <position position="1"/>
    </location>
</feature>
<sequence length="255" mass="28581">LMDHGQLIGICGDGANDCGALKTAHVGISLSEIEASIATPFTSKEAIVEAVQIIILEGRAVLASTTVILENFYEDFVPLDVDSEDQYTHVQSFEMFPIFLASLISYIISTCYDTIITWTGVLRMIIQLTQKDPGVFPTREQDESNDQAFWQIKKIGGVDYSSIKGVNKKVLFNSINIVLPTTKQAKYVLKLVGTKDYVDKYGNLEQTIENWTFTQNNTLDKAINFSLLRTEPFLSLRMNVSIFNFKGYYASIKET</sequence>
<evidence type="ECO:0000256" key="6">
    <source>
        <dbReference type="ARBA" id="ARBA00022842"/>
    </source>
</evidence>
<accession>A0A5J4TT17</accession>
<protein>
    <submittedName>
        <fullName evidence="8">Uncharacterized protein</fullName>
    </submittedName>
</protein>
<evidence type="ECO:0000313" key="9">
    <source>
        <dbReference type="Proteomes" id="UP000324800"/>
    </source>
</evidence>
<dbReference type="InterPro" id="IPR036412">
    <property type="entry name" value="HAD-like_sf"/>
</dbReference>
<evidence type="ECO:0000256" key="2">
    <source>
        <dbReference type="ARBA" id="ARBA00022553"/>
    </source>
</evidence>
<keyword evidence="6" id="KW-0460">Magnesium</keyword>
<dbReference type="InterPro" id="IPR023214">
    <property type="entry name" value="HAD_sf"/>
</dbReference>
<reference evidence="8 9" key="1">
    <citation type="submission" date="2019-03" db="EMBL/GenBank/DDBJ databases">
        <title>Single cell metagenomics reveals metabolic interactions within the superorganism composed of flagellate Streblomastix strix and complex community of Bacteroidetes bacteria on its surface.</title>
        <authorList>
            <person name="Treitli S.C."/>
            <person name="Kolisko M."/>
            <person name="Husnik F."/>
            <person name="Keeling P."/>
            <person name="Hampl V."/>
        </authorList>
    </citation>
    <scope>NUCLEOTIDE SEQUENCE [LARGE SCALE GENOMIC DNA]</scope>
    <source>
        <strain evidence="8">ST1C</strain>
    </source>
</reference>
<keyword evidence="5" id="KW-0067">ATP-binding</keyword>
<organism evidence="8 9">
    <name type="scientific">Streblomastix strix</name>
    <dbReference type="NCBI Taxonomy" id="222440"/>
    <lineage>
        <taxon>Eukaryota</taxon>
        <taxon>Metamonada</taxon>
        <taxon>Preaxostyla</taxon>
        <taxon>Oxymonadida</taxon>
        <taxon>Streblomastigidae</taxon>
        <taxon>Streblomastix</taxon>
    </lineage>
</organism>
<dbReference type="GO" id="GO:0046872">
    <property type="term" value="F:metal ion binding"/>
    <property type="evidence" value="ECO:0007669"/>
    <property type="project" value="UniProtKB-KW"/>
</dbReference>
<dbReference type="AlphaFoldDB" id="A0A5J4TT17"/>
<dbReference type="InterPro" id="IPR006544">
    <property type="entry name" value="P-type_TPase_V"/>
</dbReference>
<proteinExistence type="predicted"/>
<evidence type="ECO:0000256" key="7">
    <source>
        <dbReference type="ARBA" id="ARBA00022967"/>
    </source>
</evidence>
<evidence type="ECO:0000256" key="3">
    <source>
        <dbReference type="ARBA" id="ARBA00022723"/>
    </source>
</evidence>
<dbReference type="Proteomes" id="UP000324800">
    <property type="component" value="Unassembled WGS sequence"/>
</dbReference>
<evidence type="ECO:0000313" key="8">
    <source>
        <dbReference type="EMBL" id="KAA6361043.1"/>
    </source>
</evidence>
<dbReference type="Gene3D" id="3.40.50.1000">
    <property type="entry name" value="HAD superfamily/HAD-like"/>
    <property type="match status" value="1"/>
</dbReference>
<dbReference type="PANTHER" id="PTHR45630:SF8">
    <property type="entry name" value="CATION-TRANSPORTING ATPASE"/>
    <property type="match status" value="1"/>
</dbReference>
<dbReference type="EMBL" id="SNRW01026092">
    <property type="protein sequence ID" value="KAA6361043.1"/>
    <property type="molecule type" value="Genomic_DNA"/>
</dbReference>
<keyword evidence="7" id="KW-1278">Translocase</keyword>
<evidence type="ECO:0000256" key="4">
    <source>
        <dbReference type="ARBA" id="ARBA00022741"/>
    </source>
</evidence>
<gene>
    <name evidence="8" type="ORF">EZS28_043430</name>
</gene>